<evidence type="ECO:0000256" key="6">
    <source>
        <dbReference type="HAMAP-Rule" id="MF_01345"/>
    </source>
</evidence>
<evidence type="ECO:0000313" key="9">
    <source>
        <dbReference type="Proteomes" id="UP001164020"/>
    </source>
</evidence>
<dbReference type="PRINTS" id="PR00973">
    <property type="entry name" value="RIBOSOMALS17"/>
</dbReference>
<evidence type="ECO:0000256" key="4">
    <source>
        <dbReference type="ARBA" id="ARBA00022980"/>
    </source>
</evidence>
<evidence type="ECO:0000256" key="2">
    <source>
        <dbReference type="ARBA" id="ARBA00022730"/>
    </source>
</evidence>
<dbReference type="SUPFAM" id="SSF50249">
    <property type="entry name" value="Nucleic acid-binding proteins"/>
    <property type="match status" value="1"/>
</dbReference>
<dbReference type="NCBIfam" id="TIGR03635">
    <property type="entry name" value="uS17_bact"/>
    <property type="match status" value="1"/>
</dbReference>
<evidence type="ECO:0000256" key="3">
    <source>
        <dbReference type="ARBA" id="ARBA00022884"/>
    </source>
</evidence>
<dbReference type="InterPro" id="IPR000266">
    <property type="entry name" value="Ribosomal_uS17"/>
</dbReference>
<dbReference type="InterPro" id="IPR019979">
    <property type="entry name" value="Ribosomal_uS17_CS"/>
</dbReference>
<organism evidence="8 9">
    <name type="scientific">Jiella pelagia</name>
    <dbReference type="NCBI Taxonomy" id="2986949"/>
    <lineage>
        <taxon>Bacteria</taxon>
        <taxon>Pseudomonadati</taxon>
        <taxon>Pseudomonadota</taxon>
        <taxon>Alphaproteobacteria</taxon>
        <taxon>Hyphomicrobiales</taxon>
        <taxon>Aurantimonadaceae</taxon>
        <taxon>Jiella</taxon>
    </lineage>
</organism>
<reference evidence="8" key="1">
    <citation type="submission" date="2022-12" db="EMBL/GenBank/DDBJ databases">
        <title>Jiella pelagia sp. nov., isolated from phosphonate enriched culture of Northwest Pacific surface seawater.</title>
        <authorList>
            <person name="Shin D.Y."/>
            <person name="Hwang C.Y."/>
        </authorList>
    </citation>
    <scope>NUCLEOTIDE SEQUENCE</scope>
    <source>
        <strain evidence="8">HL-NP1</strain>
    </source>
</reference>
<evidence type="ECO:0000256" key="1">
    <source>
        <dbReference type="ARBA" id="ARBA00010254"/>
    </source>
</evidence>
<dbReference type="EMBL" id="CP114029">
    <property type="protein sequence ID" value="WAP67780.1"/>
    <property type="molecule type" value="Genomic_DNA"/>
</dbReference>
<dbReference type="Proteomes" id="UP001164020">
    <property type="component" value="Chromosome"/>
</dbReference>
<dbReference type="RefSeq" id="WP_268880250.1">
    <property type="nucleotide sequence ID" value="NZ_CP114029.1"/>
</dbReference>
<name>A0ABY7BYN8_9HYPH</name>
<dbReference type="InterPro" id="IPR019984">
    <property type="entry name" value="Ribosomal_uS17_bact/chlr"/>
</dbReference>
<dbReference type="Gene3D" id="2.40.50.140">
    <property type="entry name" value="Nucleic acid-binding proteins"/>
    <property type="match status" value="1"/>
</dbReference>
<dbReference type="PANTHER" id="PTHR10744:SF1">
    <property type="entry name" value="SMALL RIBOSOMAL SUBUNIT PROTEIN US17M"/>
    <property type="match status" value="1"/>
</dbReference>
<comment type="function">
    <text evidence="6">One of the primary rRNA binding proteins, it binds specifically to the 5'-end of 16S ribosomal RNA.</text>
</comment>
<accession>A0ABY7BYN8</accession>
<dbReference type="PANTHER" id="PTHR10744">
    <property type="entry name" value="40S RIBOSOMAL PROTEIN S11 FAMILY MEMBER"/>
    <property type="match status" value="1"/>
</dbReference>
<protein>
    <recommendedName>
        <fullName evidence="6">Small ribosomal subunit protein uS17</fullName>
    </recommendedName>
</protein>
<dbReference type="GO" id="GO:0005840">
    <property type="term" value="C:ribosome"/>
    <property type="evidence" value="ECO:0007669"/>
    <property type="project" value="UniProtKB-KW"/>
</dbReference>
<evidence type="ECO:0000313" key="8">
    <source>
        <dbReference type="EMBL" id="WAP67780.1"/>
    </source>
</evidence>
<dbReference type="HAMAP" id="MF_01345_B">
    <property type="entry name" value="Ribosomal_uS17_B"/>
    <property type="match status" value="1"/>
</dbReference>
<dbReference type="InterPro" id="IPR012340">
    <property type="entry name" value="NA-bd_OB-fold"/>
</dbReference>
<dbReference type="CDD" id="cd00364">
    <property type="entry name" value="Ribosomal_uS17"/>
    <property type="match status" value="1"/>
</dbReference>
<comment type="subunit">
    <text evidence="6">Part of the 30S ribosomal subunit.</text>
</comment>
<evidence type="ECO:0000256" key="7">
    <source>
        <dbReference type="RuleBase" id="RU003872"/>
    </source>
</evidence>
<comment type="similarity">
    <text evidence="1 6 7">Belongs to the universal ribosomal protein uS17 family.</text>
</comment>
<proteinExistence type="inferred from homology"/>
<dbReference type="PROSITE" id="PS00056">
    <property type="entry name" value="RIBOSOMAL_S17"/>
    <property type="match status" value="1"/>
</dbReference>
<dbReference type="Pfam" id="PF00366">
    <property type="entry name" value="Ribosomal_S17"/>
    <property type="match status" value="1"/>
</dbReference>
<gene>
    <name evidence="6 8" type="primary">rpsQ</name>
    <name evidence="8" type="ORF">OH818_20270</name>
</gene>
<keyword evidence="5 6" id="KW-0687">Ribonucleoprotein</keyword>
<evidence type="ECO:0000256" key="5">
    <source>
        <dbReference type="ARBA" id="ARBA00023274"/>
    </source>
</evidence>
<keyword evidence="4 6" id="KW-0689">Ribosomal protein</keyword>
<sequence length="85" mass="9462">MPKRILQGTVVSDKNDKTVVVLVERRFAHPLLKKTVRRSKKYKAHDAQNECKVGDIVSIQESRPISKDKSWIVVSSASTTAQAAS</sequence>
<keyword evidence="2 6" id="KW-0699">rRNA-binding</keyword>
<keyword evidence="9" id="KW-1185">Reference proteome</keyword>
<dbReference type="NCBIfam" id="NF004123">
    <property type="entry name" value="PRK05610.1"/>
    <property type="match status" value="1"/>
</dbReference>
<keyword evidence="3 6" id="KW-0694">RNA-binding</keyword>